<evidence type="ECO:0000256" key="11">
    <source>
        <dbReference type="ARBA" id="ARBA00023136"/>
    </source>
</evidence>
<sequence length="167" mass="18090">MSATRPQGYSATQIMLHWSVATLVVFQFFINDGIEDAFRGFMRGEGVEADEMAAANVHIIIGMTILVLALWRIALRFSRGVPPAPGNEPPILRKVAEGTHIALYALIVLTPLSGAAAWFLASEAASAAHGVFRALLFILAVLHIIGALVQVFVFKSDALTRMLMTKD</sequence>
<feature type="transmembrane region" description="Helical" evidence="13">
    <location>
        <begin position="12"/>
        <end position="30"/>
    </location>
</feature>
<dbReference type="GO" id="GO:0005886">
    <property type="term" value="C:plasma membrane"/>
    <property type="evidence" value="ECO:0007669"/>
    <property type="project" value="UniProtKB-SubCell"/>
</dbReference>
<comment type="subcellular location">
    <subcellularLocation>
        <location evidence="2">Cell membrane</location>
        <topology evidence="2">Multi-pass membrane protein</topology>
    </subcellularLocation>
</comment>
<gene>
    <name evidence="15" type="ORF">FY036_11340</name>
</gene>
<dbReference type="OrthoDB" id="8156287at2"/>
<dbReference type="GO" id="GO:0009055">
    <property type="term" value="F:electron transfer activity"/>
    <property type="evidence" value="ECO:0007669"/>
    <property type="project" value="InterPro"/>
</dbReference>
<keyword evidence="10" id="KW-0408">Iron</keyword>
<evidence type="ECO:0000259" key="14">
    <source>
        <dbReference type="Pfam" id="PF01292"/>
    </source>
</evidence>
<evidence type="ECO:0000256" key="8">
    <source>
        <dbReference type="ARBA" id="ARBA00022982"/>
    </source>
</evidence>
<keyword evidence="7" id="KW-0479">Metal-binding</keyword>
<feature type="domain" description="Cytochrome b561 bacterial/Ni-hydrogenase" evidence="14">
    <location>
        <begin position="9"/>
        <end position="163"/>
    </location>
</feature>
<protein>
    <submittedName>
        <fullName evidence="15">Cytochrome b</fullName>
    </submittedName>
</protein>
<evidence type="ECO:0000256" key="6">
    <source>
        <dbReference type="ARBA" id="ARBA00022692"/>
    </source>
</evidence>
<comment type="cofactor">
    <cofactor evidence="1">
        <name>heme b</name>
        <dbReference type="ChEBI" id="CHEBI:60344"/>
    </cofactor>
</comment>
<evidence type="ECO:0000313" key="15">
    <source>
        <dbReference type="EMBL" id="TYR32395.1"/>
    </source>
</evidence>
<evidence type="ECO:0000256" key="5">
    <source>
        <dbReference type="ARBA" id="ARBA00022617"/>
    </source>
</evidence>
<dbReference type="Pfam" id="PF01292">
    <property type="entry name" value="Ni_hydr_CYTB"/>
    <property type="match status" value="1"/>
</dbReference>
<evidence type="ECO:0000256" key="2">
    <source>
        <dbReference type="ARBA" id="ARBA00004651"/>
    </source>
</evidence>
<keyword evidence="9 13" id="KW-1133">Transmembrane helix</keyword>
<name>A0A5D4GYV4_9HYPH</name>
<dbReference type="PANTHER" id="PTHR30529:SF7">
    <property type="entry name" value="CYTOCHROME B561 BACTERIAL_NI-HYDROGENASE DOMAIN-CONTAINING PROTEIN"/>
    <property type="match status" value="1"/>
</dbReference>
<comment type="caution">
    <text evidence="15">The sequence shown here is derived from an EMBL/GenBank/DDBJ whole genome shotgun (WGS) entry which is preliminary data.</text>
</comment>
<proteinExistence type="inferred from homology"/>
<dbReference type="EMBL" id="VSZS01000062">
    <property type="protein sequence ID" value="TYR32395.1"/>
    <property type="molecule type" value="Genomic_DNA"/>
</dbReference>
<dbReference type="PANTHER" id="PTHR30529">
    <property type="entry name" value="CYTOCHROME B561"/>
    <property type="match status" value="1"/>
</dbReference>
<evidence type="ECO:0000256" key="13">
    <source>
        <dbReference type="SAM" id="Phobius"/>
    </source>
</evidence>
<keyword evidence="4" id="KW-1003">Cell membrane</keyword>
<dbReference type="GO" id="GO:0046872">
    <property type="term" value="F:metal ion binding"/>
    <property type="evidence" value="ECO:0007669"/>
    <property type="project" value="UniProtKB-KW"/>
</dbReference>
<keyword evidence="8" id="KW-0249">Electron transport</keyword>
<evidence type="ECO:0000256" key="9">
    <source>
        <dbReference type="ARBA" id="ARBA00022989"/>
    </source>
</evidence>
<feature type="transmembrane region" description="Helical" evidence="13">
    <location>
        <begin position="132"/>
        <end position="154"/>
    </location>
</feature>
<dbReference type="GO" id="GO:0020037">
    <property type="term" value="F:heme binding"/>
    <property type="evidence" value="ECO:0007669"/>
    <property type="project" value="TreeGrafter"/>
</dbReference>
<evidence type="ECO:0000256" key="12">
    <source>
        <dbReference type="ARBA" id="ARBA00037975"/>
    </source>
</evidence>
<reference evidence="15 16" key="1">
    <citation type="submission" date="2019-08" db="EMBL/GenBank/DDBJ databases">
        <authorList>
            <person name="Seo Y.L."/>
        </authorList>
    </citation>
    <scope>NUCLEOTIDE SEQUENCE [LARGE SCALE GENOMIC DNA]</scope>
    <source>
        <strain evidence="15 16">MaA-C15</strain>
    </source>
</reference>
<keyword evidence="16" id="KW-1185">Reference proteome</keyword>
<dbReference type="Proteomes" id="UP000323258">
    <property type="component" value="Unassembled WGS sequence"/>
</dbReference>
<evidence type="ECO:0000256" key="4">
    <source>
        <dbReference type="ARBA" id="ARBA00022475"/>
    </source>
</evidence>
<dbReference type="InterPro" id="IPR016174">
    <property type="entry name" value="Di-haem_cyt_TM"/>
</dbReference>
<comment type="similarity">
    <text evidence="12">Belongs to the cytochrome b561 family.</text>
</comment>
<keyword evidence="11 13" id="KW-0472">Membrane</keyword>
<evidence type="ECO:0000256" key="1">
    <source>
        <dbReference type="ARBA" id="ARBA00001970"/>
    </source>
</evidence>
<organism evidence="15 16">
    <name type="scientific">Neoaquamicrobium microcysteis</name>
    <dbReference type="NCBI Taxonomy" id="2682781"/>
    <lineage>
        <taxon>Bacteria</taxon>
        <taxon>Pseudomonadati</taxon>
        <taxon>Pseudomonadota</taxon>
        <taxon>Alphaproteobacteria</taxon>
        <taxon>Hyphomicrobiales</taxon>
        <taxon>Phyllobacteriaceae</taxon>
        <taxon>Neoaquamicrobium</taxon>
    </lineage>
</organism>
<feature type="transmembrane region" description="Helical" evidence="13">
    <location>
        <begin position="52"/>
        <end position="71"/>
    </location>
</feature>
<keyword evidence="5" id="KW-0349">Heme</keyword>
<evidence type="ECO:0000313" key="16">
    <source>
        <dbReference type="Proteomes" id="UP000323258"/>
    </source>
</evidence>
<evidence type="ECO:0000256" key="3">
    <source>
        <dbReference type="ARBA" id="ARBA00022448"/>
    </source>
</evidence>
<keyword evidence="6 13" id="KW-0812">Transmembrane</keyword>
<accession>A0A5D4GYV4</accession>
<keyword evidence="3" id="KW-0813">Transport</keyword>
<dbReference type="GO" id="GO:0022904">
    <property type="term" value="P:respiratory electron transport chain"/>
    <property type="evidence" value="ECO:0007669"/>
    <property type="project" value="InterPro"/>
</dbReference>
<dbReference type="AlphaFoldDB" id="A0A5D4GYV4"/>
<evidence type="ECO:0000256" key="10">
    <source>
        <dbReference type="ARBA" id="ARBA00023004"/>
    </source>
</evidence>
<dbReference type="RefSeq" id="WP_148914841.1">
    <property type="nucleotide sequence ID" value="NZ_VSZS01000062.1"/>
</dbReference>
<dbReference type="SUPFAM" id="SSF81342">
    <property type="entry name" value="Transmembrane di-heme cytochromes"/>
    <property type="match status" value="1"/>
</dbReference>
<evidence type="ECO:0000256" key="7">
    <source>
        <dbReference type="ARBA" id="ARBA00022723"/>
    </source>
</evidence>
<reference evidence="15 16" key="2">
    <citation type="submission" date="2019-09" db="EMBL/GenBank/DDBJ databases">
        <title>Mesorhizobium sp. MaA-C15 isolated from Microcystis aeruginosa.</title>
        <authorList>
            <person name="Jeong S.E."/>
            <person name="Jin H.M."/>
            <person name="Jeon C.O."/>
        </authorList>
    </citation>
    <scope>NUCLEOTIDE SEQUENCE [LARGE SCALE GENOMIC DNA]</scope>
    <source>
        <strain evidence="15 16">MaA-C15</strain>
    </source>
</reference>
<dbReference type="InterPro" id="IPR011577">
    <property type="entry name" value="Cyt_b561_bac/Ni-Hgenase"/>
</dbReference>
<dbReference type="InterPro" id="IPR052168">
    <property type="entry name" value="Cytochrome_b561_oxidase"/>
</dbReference>
<dbReference type="Gene3D" id="1.20.950.20">
    <property type="entry name" value="Transmembrane di-heme cytochromes, Chain C"/>
    <property type="match status" value="1"/>
</dbReference>
<feature type="transmembrane region" description="Helical" evidence="13">
    <location>
        <begin position="101"/>
        <end position="120"/>
    </location>
</feature>